<evidence type="ECO:0000313" key="50">
    <source>
        <dbReference type="EMBL" id="KAJ9615954.1"/>
    </source>
</evidence>
<protein>
    <recommendedName>
        <fullName evidence="44">Imidazoleglycerol-phosphate dehydratase</fullName>
        <ecNumber evidence="44">4.2.1.19</ecNumber>
    </recommendedName>
</protein>
<dbReference type="Gene3D" id="3.10.20.810">
    <property type="entry name" value="Phosphoribosyl-AMP cyclohydrolase"/>
    <property type="match status" value="1"/>
</dbReference>
<comment type="pathway">
    <text evidence="11 44">Amino-acid biosynthesis; L-histidine biosynthesis; L-histidine from 5-phospho-alpha-D-ribose 1-diphosphate: step 6/9.</text>
</comment>
<dbReference type="NCBIfam" id="TIGR01261">
    <property type="entry name" value="hisB_Nterm"/>
    <property type="match status" value="1"/>
</dbReference>
<dbReference type="HAMAP" id="MF_01024">
    <property type="entry name" value="HisD"/>
    <property type="match status" value="1"/>
</dbReference>
<evidence type="ECO:0000256" key="31">
    <source>
        <dbReference type="ARBA" id="ARBA00022840"/>
    </source>
</evidence>
<dbReference type="Gene3D" id="3.90.1150.10">
    <property type="entry name" value="Aspartate Aminotransferase, domain 1"/>
    <property type="match status" value="1"/>
</dbReference>
<dbReference type="InterPro" id="IPR029062">
    <property type="entry name" value="Class_I_gatase-like"/>
</dbReference>
<dbReference type="GO" id="GO:0030170">
    <property type="term" value="F:pyridoxal phosphate binding"/>
    <property type="evidence" value="ECO:0007669"/>
    <property type="project" value="InterPro"/>
</dbReference>
<comment type="cofactor">
    <cofactor evidence="7">
        <name>Zn(2+)</name>
        <dbReference type="ChEBI" id="CHEBI:29105"/>
    </cofactor>
</comment>
<dbReference type="InterPro" id="IPR038019">
    <property type="entry name" value="PRib_AMP_CycHydrolase_sf"/>
</dbReference>
<keyword evidence="37 44" id="KW-0368">Histidine biosynthesis</keyword>
<dbReference type="Pfam" id="PF00475">
    <property type="entry name" value="IGPD"/>
    <property type="match status" value="1"/>
</dbReference>
<dbReference type="FunFam" id="3.30.230.40:FF:000003">
    <property type="entry name" value="Imidazoleglycerol-phosphate dehydratase HisB"/>
    <property type="match status" value="1"/>
</dbReference>
<evidence type="ECO:0000256" key="2">
    <source>
        <dbReference type="ARBA" id="ARBA00000901"/>
    </source>
</evidence>
<comment type="pathway">
    <text evidence="10">Amino-acid biosynthesis; L-histidine biosynthesis; L-histidine from 5-phospho-alpha-D-ribose 1-diphosphate: step 9/9.</text>
</comment>
<keyword evidence="34" id="KW-0315">Glutamine amidotransferase</keyword>
<dbReference type="SUPFAM" id="SSF53850">
    <property type="entry name" value="Periplasmic binding protein-like II"/>
    <property type="match status" value="1"/>
</dbReference>
<evidence type="ECO:0000259" key="46">
    <source>
        <dbReference type="Pfam" id="PF00117"/>
    </source>
</evidence>
<dbReference type="InterPro" id="IPR001692">
    <property type="entry name" value="Histidinol_DH_CS"/>
</dbReference>
<dbReference type="GO" id="GO:0000105">
    <property type="term" value="P:L-histidine biosynthetic process"/>
    <property type="evidence" value="ECO:0007669"/>
    <property type="project" value="UniProtKB-KW"/>
</dbReference>
<dbReference type="Gene3D" id="1.10.287.1080">
    <property type="entry name" value="MazG-like"/>
    <property type="match status" value="1"/>
</dbReference>
<dbReference type="InterPro" id="IPR006549">
    <property type="entry name" value="HAD-SF_hydro_IIIA"/>
</dbReference>
<comment type="cofactor">
    <cofactor evidence="6">
        <name>pyridoxal 5'-phosphate</name>
        <dbReference type="ChEBI" id="CHEBI:597326"/>
    </cofactor>
</comment>
<dbReference type="CDD" id="cd13592">
    <property type="entry name" value="PBP2_HisGL2"/>
    <property type="match status" value="1"/>
</dbReference>
<evidence type="ECO:0000259" key="48">
    <source>
        <dbReference type="Pfam" id="PF01502"/>
    </source>
</evidence>
<evidence type="ECO:0000256" key="42">
    <source>
        <dbReference type="ARBA" id="ARBA00047838"/>
    </source>
</evidence>
<evidence type="ECO:0000256" key="33">
    <source>
        <dbReference type="ARBA" id="ARBA00022898"/>
    </source>
</evidence>
<dbReference type="NCBIfam" id="TIGR03188">
    <property type="entry name" value="histidine_hisI"/>
    <property type="match status" value="1"/>
</dbReference>
<dbReference type="InterPro" id="IPR016161">
    <property type="entry name" value="Ald_DH/histidinol_DH"/>
</dbReference>
<dbReference type="InterPro" id="IPR000807">
    <property type="entry name" value="ImidazoleglycerolP_deHydtase"/>
</dbReference>
<dbReference type="InterPro" id="IPR013785">
    <property type="entry name" value="Aldolase_TIM"/>
</dbReference>
<dbReference type="HAMAP" id="MF_00076">
    <property type="entry name" value="HisB"/>
    <property type="match status" value="1"/>
</dbReference>
<dbReference type="PANTHER" id="PTHR21256">
    <property type="entry name" value="HISTIDINOL DEHYDROGENASE HDH"/>
    <property type="match status" value="1"/>
</dbReference>
<dbReference type="Pfam" id="PF00117">
    <property type="entry name" value="GATase"/>
    <property type="match status" value="1"/>
</dbReference>
<keyword evidence="30" id="KW-0862">Zinc</keyword>
<dbReference type="InterPro" id="IPR015422">
    <property type="entry name" value="PyrdxlP-dep_Trfase_small"/>
</dbReference>
<dbReference type="Pfam" id="PF01503">
    <property type="entry name" value="PRA-PH"/>
    <property type="match status" value="1"/>
</dbReference>
<dbReference type="Gene3D" id="3.30.230.40">
    <property type="entry name" value="Imidazole glycerol phosphate dehydratase, domain 1"/>
    <property type="match status" value="2"/>
</dbReference>
<dbReference type="NCBIfam" id="NF002747">
    <property type="entry name" value="PRK02759.1"/>
    <property type="match status" value="1"/>
</dbReference>
<dbReference type="InterPro" id="IPR010139">
    <property type="entry name" value="Imidazole-glycPsynth_HisH"/>
</dbReference>
<evidence type="ECO:0000256" key="13">
    <source>
        <dbReference type="ARBA" id="ARBA00005133"/>
    </source>
</evidence>
<dbReference type="HAMAP" id="MF_01022">
    <property type="entry name" value="Bifunc_HisB"/>
    <property type="match status" value="1"/>
</dbReference>
<dbReference type="GO" id="GO:0005524">
    <property type="term" value="F:ATP binding"/>
    <property type="evidence" value="ECO:0007669"/>
    <property type="project" value="UniProtKB-KW"/>
</dbReference>
<dbReference type="PROSITE" id="PS00955">
    <property type="entry name" value="IGP_DEHYDRATASE_2"/>
    <property type="match status" value="1"/>
</dbReference>
<keyword evidence="24 45" id="KW-0028">Amino-acid biosynthesis</keyword>
<dbReference type="CDD" id="cd04732">
    <property type="entry name" value="HisA"/>
    <property type="match status" value="1"/>
</dbReference>
<dbReference type="SUPFAM" id="SSF141734">
    <property type="entry name" value="HisI-like"/>
    <property type="match status" value="1"/>
</dbReference>
<dbReference type="InterPro" id="IPR017926">
    <property type="entry name" value="GATASE"/>
</dbReference>
<dbReference type="GO" id="GO:0004636">
    <property type="term" value="F:phosphoribosyl-ATP diphosphatase activity"/>
    <property type="evidence" value="ECO:0007669"/>
    <property type="project" value="UniProtKB-EC"/>
</dbReference>
<reference evidence="50" key="1">
    <citation type="submission" date="2022-10" db="EMBL/GenBank/DDBJ databases">
        <title>Culturing micro-colonial fungi from biological soil crusts in the Mojave desert and describing Neophaeococcomyces mojavensis, and introducing the new genera and species Taxawa tesnikishii.</title>
        <authorList>
            <person name="Kurbessoian T."/>
            <person name="Stajich J.E."/>
        </authorList>
    </citation>
    <scope>NUCLEOTIDE SEQUENCE</scope>
    <source>
        <strain evidence="50">TK_35</strain>
    </source>
</reference>
<dbReference type="PROSITE" id="PS51273">
    <property type="entry name" value="GATASE_TYPE_1"/>
    <property type="match status" value="1"/>
</dbReference>
<keyword evidence="22" id="KW-0963">Cytoplasm</keyword>
<dbReference type="NCBIfam" id="TIGR01662">
    <property type="entry name" value="HAD-SF-IIIA"/>
    <property type="match status" value="1"/>
</dbReference>
<evidence type="ECO:0000256" key="43">
    <source>
        <dbReference type="ARBA" id="ARBA00049534"/>
    </source>
</evidence>
<dbReference type="SUPFAM" id="SSF52317">
    <property type="entry name" value="Class I glutamine amidotransferase-like"/>
    <property type="match status" value="1"/>
</dbReference>
<evidence type="ECO:0000256" key="18">
    <source>
        <dbReference type="ARBA" id="ARBA00008260"/>
    </source>
</evidence>
<comment type="pathway">
    <text evidence="14">Amino-acid biosynthesis; L-histidine biosynthesis; L-histidine from 5-phospho-alpha-D-ribose 1-diphosphate: step 3/9.</text>
</comment>
<evidence type="ECO:0000256" key="4">
    <source>
        <dbReference type="ARBA" id="ARBA00001460"/>
    </source>
</evidence>
<keyword evidence="36" id="KW-0520">NAD</keyword>
<dbReference type="InterPro" id="IPR013115">
    <property type="entry name" value="HisG_C"/>
</dbReference>
<dbReference type="GO" id="GO:0004400">
    <property type="term" value="F:histidinol-phosphate transaminase activity"/>
    <property type="evidence" value="ECO:0007669"/>
    <property type="project" value="InterPro"/>
</dbReference>
<dbReference type="InterPro" id="IPR011060">
    <property type="entry name" value="RibuloseP-bd_barrel"/>
</dbReference>
<keyword evidence="27" id="KW-0479">Metal-binding</keyword>
<sequence length="2261" mass="241273">MSATQAAPARDRLRIAIQKSGRLAEPARNLLSACGLSWRESRDKLFCYGESLPVDLLLVRDDDIPGLIADGVCDLGIVGRNELDEQAAARRQIGLADAYQALRGLGFGQCRLMLAVPEEWQWQGPAQLAGTRIATSYPAILKQWLAAQGVDAQVVELSGSVEIAPRLGTADLICDLVSSGATLRANQLTPVHNLLDSEAVLAGAVRVPDDTRGALRSMLLRRLDGVVQRQDRKLLMFRASEDRVDALAQLLADAEPLVRLPADGGALRLQTMCPGPLTWQRMEELERAGAQGLMAARSAALTRPVQTVAQQTRDAVAALIAQVRTQGDVALRAITARFDGVDLQDFEVSDSEFAAAEAAVPAALRQAMVEAAERITRFHKAGMGQGYAVETAPGVVCERMLRPIGRVGLYVPAGSAPLPSTALMLGVPAQLAACPQVVLCTPPRADGTADPAVLVAARLTGVQRVFKLGGAQAIAAMAYGTGSIPASDKLFGPGNSFVTEAKQQVAQDGAAAIDMPAGPSEVLVIADAGANPAFVAADLLSQAEHGPDSQVLLLTDDAAILAAVEAEVERQVALLPRQDIARQALSASQLIQVESLADAFAISNRYAPEHLILALREPRAWLDQVQAAGSVFLGDYTPEALGDYCSGTNHVLPTAGAARAYSGVSVASFQNLVSVQSATAAGLAAIGGCARTIASAEGLDAHERAVALRMEAFAGYSSARSSAVQGEVWLNANESAWANPADATGGSRRYPEPQPAALREALASLYGVQPQQLLVGRGSDEAIDLLARAMCVPGRDGVLVTPPVFGMYAVCARLQGAPLIEVPLIDDGDGLRTDLDAVIAAAKGQGAKLVFLCAPSNPAGSDIPLAEIERVAAALRGQALVVVDEAYVEYARRASATTLLAAHANLAVLRTLSKAHALAAARIGTLIAAPELIAVLRRCQAPYPVPTPCAELAVQALQPAALARTAERVATVITERERLRTALAGFPSVRRVYASSGNYLLVRFADAQAAFDALLAAGVVVRDQRAAPLLGDALRISIGSPEENDRGRGMTPILFIDRDGTLIEEPADFQIDAYEKLRFVPQVIPALLKLRDAGYQFVIVTNQDGLGSESYPRASFDGPNDLMLQIFESQGIVFRDVLVDCSWPHDNAPTRKPGIGLMTAYLQDRSVDWARSGMVGDRITDLQFADNLNIRGFQLRTEQFGGEWDWPAIAHALADAPRTAVVQRNTKETKIRVELDLDRAGDAHIHTGLPFFDHMLEQIGKHGGFALDIRAEGDLHIDEHHTIEDTGLALGQALREALGDKRGIGRYGFTLPMDEALASAALDFSGRPYFVFEGEFKRERVGDMPTELVPHFFRSLCDASGLNLNLQVCGDNDHHKVEACFKALARHRVANHQGGAVSEVVLIDAGGANLGSVRYALERLGATVKLVRDAEGLAGAQRVILPGVGAAGPGMQRLHAQGLVEPLRQLQVPLMGICLGMQLLFDRSEEAGVNTLGLIPGVVRKLVPACGIRVPHMGWNRLLPLRPSLLLQGVPERASAYFVHSYAAPLNSHTVAACDHGGLFTAVVEQGRYFGAQFHPERSGDTGHRCMSFTVYPALDIRDGRVVRLRQGDYAQETHYGDDPLPRAQAFAVQGAQWMHLVDLDAARAGGYTLAPLLAAIRAQTPLQVQTGGGVRGRDDVARILDAGASRVVIGSLAVREPEQVIGWLGEFGPERLTIALDARQDAQGQWQLPVHGWTENAGVTLDALAERYAQAGMRHLLCTDIARDGMLAGPNISLYQHLATLLPGVAIQASGGIRDVADVAAAQAAGCGGAGMLSRRIIPCLDVRDGRVVKGVRFRDHVDMGDIAELAQRYRDQGADELVFYDIGASPEARSVDVAWIERIARLIDIPFCVAGGIDSVETARRVLFAGADKISINSPALGRPELITELAEEFGVQCVVVGVDSVREDDGQWRVRRFSGDPDKTLAVPLRTLDWIVDAQRRGAGEIVLNCMDSDGVRRGYDVEQLRQARALCHVPLIASGGAGTMEHFAQAFDQADVDGALAASVFHSGAIAIADLKRYLREQQIEALETLEWGKGDGLLPAVVQDADTLQVLMLGYVSAESLAATLAIGHMTFFSRSKQRLWTKGEQSGNVLAVQSISVDCDADTLLVLARPAGPTCHTGAESCFDGAPKDFLGGLDQLVAVREALRPSGSYTTSLFEGGIRRIAQKVGEEGVETALAGVAQDDEALLGEASDLLYHLLVLLRARGLSLEDARDVLEKRHR</sequence>
<dbReference type="GO" id="GO:0004635">
    <property type="term" value="F:phosphoribosyl-AMP cyclohydrolase activity"/>
    <property type="evidence" value="ECO:0007669"/>
    <property type="project" value="UniProtKB-EC"/>
</dbReference>
<evidence type="ECO:0000256" key="9">
    <source>
        <dbReference type="ARBA" id="ARBA00004667"/>
    </source>
</evidence>
<dbReference type="InterPro" id="IPR020566">
    <property type="entry name" value="His_synth_bifunc_HisB"/>
</dbReference>
<evidence type="ECO:0000256" key="32">
    <source>
        <dbReference type="ARBA" id="ARBA00022842"/>
    </source>
</evidence>
<comment type="pathway">
    <text evidence="15">Amino-acid biosynthesis; L-histidine biosynthesis; L-histidine from 5-phospho-alpha-D-ribose 1-diphosphate: step 2/9.</text>
</comment>
<dbReference type="Gene3D" id="3.40.190.10">
    <property type="entry name" value="Periplasmic binding protein-like II"/>
    <property type="match status" value="2"/>
</dbReference>
<evidence type="ECO:0000256" key="5">
    <source>
        <dbReference type="ARBA" id="ARBA00001723"/>
    </source>
</evidence>
<keyword evidence="31" id="KW-0067">ATP-binding</keyword>
<organism evidence="50">
    <name type="scientific">Knufia peltigerae</name>
    <dbReference type="NCBI Taxonomy" id="1002370"/>
    <lineage>
        <taxon>Eukaryota</taxon>
        <taxon>Fungi</taxon>
        <taxon>Dikarya</taxon>
        <taxon>Ascomycota</taxon>
        <taxon>Pezizomycotina</taxon>
        <taxon>Eurotiomycetes</taxon>
        <taxon>Chaetothyriomycetidae</taxon>
        <taxon>Chaetothyriales</taxon>
        <taxon>Trichomeriaceae</taxon>
        <taxon>Knufia</taxon>
    </lineage>
</organism>
<evidence type="ECO:0000256" key="37">
    <source>
        <dbReference type="ARBA" id="ARBA00023102"/>
    </source>
</evidence>
<comment type="catalytic activity">
    <reaction evidence="1">
        <text>1-(5-phospho-beta-D-ribosyl)-5'-AMP + H2O = 1-(5-phospho-beta-D-ribosyl)-5-[(5-phospho-beta-D-ribosylamino)methylideneamino]imidazole-4-carboxamide</text>
        <dbReference type="Rhea" id="RHEA:20049"/>
        <dbReference type="ChEBI" id="CHEBI:15377"/>
        <dbReference type="ChEBI" id="CHEBI:58435"/>
        <dbReference type="ChEBI" id="CHEBI:59457"/>
        <dbReference type="EC" id="3.5.4.19"/>
    </reaction>
</comment>
<feature type="domain" description="Aminotransferase class I/classII large" evidence="47">
    <location>
        <begin position="729"/>
        <end position="1046"/>
    </location>
</feature>
<dbReference type="InterPro" id="IPR006543">
    <property type="entry name" value="Histidinol-phos"/>
</dbReference>
<evidence type="ECO:0000256" key="20">
    <source>
        <dbReference type="ARBA" id="ARBA00009667"/>
    </source>
</evidence>
<evidence type="ECO:0000256" key="21">
    <source>
        <dbReference type="ARBA" id="ARBA00011152"/>
    </source>
</evidence>
<evidence type="ECO:0000256" key="11">
    <source>
        <dbReference type="ARBA" id="ARBA00005047"/>
    </source>
</evidence>
<dbReference type="EC" id="4.2.1.19" evidence="44"/>
<dbReference type="InterPro" id="IPR020565">
    <property type="entry name" value="ImidazoleglycerP_deHydtase_CS"/>
</dbReference>
<dbReference type="FunFam" id="3.40.50.880:FF:000009">
    <property type="entry name" value="Imidazole glycerol phosphate synthase subunit HisH"/>
    <property type="match status" value="1"/>
</dbReference>
<dbReference type="SUPFAM" id="SSF51366">
    <property type="entry name" value="Ribulose-phoshate binding barrel"/>
    <property type="match status" value="2"/>
</dbReference>
<dbReference type="Pfam" id="PF01502">
    <property type="entry name" value="PRA-CH"/>
    <property type="match status" value="1"/>
</dbReference>
<comment type="catalytic activity">
    <reaction evidence="2">
        <text>1-(5-phospho-beta-D-ribosyl)-5-[(5-phospho-beta-D-ribosylamino)methylideneamino]imidazole-4-carboxamide = 5-[(5-phospho-1-deoxy-D-ribulos-1-ylimino)methylamino]-1-(5-phospho-beta-D-ribosyl)imidazole-4-carboxamide</text>
        <dbReference type="Rhea" id="RHEA:15469"/>
        <dbReference type="ChEBI" id="CHEBI:58435"/>
        <dbReference type="ChEBI" id="CHEBI:58525"/>
        <dbReference type="EC" id="5.3.1.16"/>
    </reaction>
</comment>
<evidence type="ECO:0000256" key="19">
    <source>
        <dbReference type="ARBA" id="ARBA00008299"/>
    </source>
</evidence>
<dbReference type="InterPro" id="IPR002496">
    <property type="entry name" value="PRib_AMP_CycHydrolase_dom"/>
</dbReference>
<dbReference type="FunFam" id="3.10.20.810:FF:000001">
    <property type="entry name" value="Histidine biosynthesis bifunctional protein HisIE"/>
    <property type="match status" value="1"/>
</dbReference>
<evidence type="ECO:0000256" key="22">
    <source>
        <dbReference type="ARBA" id="ARBA00022490"/>
    </source>
</evidence>
<comment type="function">
    <text evidence="41">Catalyzes the condensation of ATP and 5-phosphoribose 1-diphosphate to form N'-(5'-phosphoribosyl)-ATP (PR-ATP). Has a crucial role in the pathway because the rate of histidine biosynthesis seems to be controlled primarily by regulation of HisG enzymatic activity.</text>
</comment>
<dbReference type="NCBIfam" id="NF003937">
    <property type="entry name" value="PRK05446.1"/>
    <property type="match status" value="1"/>
</dbReference>
<dbReference type="GO" id="GO:0004401">
    <property type="term" value="F:histidinol-phosphatase activity"/>
    <property type="evidence" value="ECO:0007669"/>
    <property type="project" value="InterPro"/>
</dbReference>
<dbReference type="InterPro" id="IPR023214">
    <property type="entry name" value="HAD_sf"/>
</dbReference>
<dbReference type="HAMAP" id="MF_00079">
    <property type="entry name" value="HisG_Long"/>
    <property type="match status" value="1"/>
</dbReference>
<evidence type="ECO:0000256" key="30">
    <source>
        <dbReference type="ARBA" id="ARBA00022833"/>
    </source>
</evidence>
<keyword evidence="39 44" id="KW-0456">Lyase</keyword>
<comment type="caution">
    <text evidence="50">The sequence shown here is derived from an EMBL/GenBank/DDBJ whole genome shotgun (WGS) entry which is preliminary data.</text>
</comment>
<dbReference type="GO" id="GO:0003879">
    <property type="term" value="F:ATP phosphoribosyltransferase activity"/>
    <property type="evidence" value="ECO:0007669"/>
    <property type="project" value="UniProtKB-EC"/>
</dbReference>
<dbReference type="InterPro" id="IPR005861">
    <property type="entry name" value="HisP_aminotrans"/>
</dbReference>
<dbReference type="NCBIfam" id="TIGR00069">
    <property type="entry name" value="hisD"/>
    <property type="match status" value="1"/>
</dbReference>
<keyword evidence="29" id="KW-0378">Hydrolase</keyword>
<comment type="similarity">
    <text evidence="19">In the N-terminal section; belongs to the PRA-CH family.</text>
</comment>
<dbReference type="CDD" id="cd07914">
    <property type="entry name" value="IGPD"/>
    <property type="match status" value="1"/>
</dbReference>
<dbReference type="CDD" id="cd01748">
    <property type="entry name" value="GATase1_IGP_Synthase"/>
    <property type="match status" value="1"/>
</dbReference>
<keyword evidence="33" id="KW-0663">Pyridoxal phosphate</keyword>
<evidence type="ECO:0000259" key="47">
    <source>
        <dbReference type="Pfam" id="PF00155"/>
    </source>
</evidence>
<dbReference type="Gene3D" id="3.40.50.880">
    <property type="match status" value="1"/>
</dbReference>
<keyword evidence="28" id="KW-0547">Nucleotide-binding</keyword>
<dbReference type="InterPro" id="IPR012131">
    <property type="entry name" value="Hstdl_DH"/>
</dbReference>
<dbReference type="InterPro" id="IPR023016">
    <property type="entry name" value="HisA/PriA"/>
</dbReference>
<dbReference type="InterPro" id="IPR018198">
    <property type="entry name" value="ATP_PRibTrfase_CS"/>
</dbReference>
<comment type="pathway">
    <text evidence="13">Amino-acid biosynthesis; L-histidine biosynthesis; L-histidine from 5-phospho-alpha-D-ribose 1-diphosphate: step 4/9.</text>
</comment>
<evidence type="ECO:0000256" key="44">
    <source>
        <dbReference type="RuleBase" id="RU000598"/>
    </source>
</evidence>
<dbReference type="CDD" id="cd11534">
    <property type="entry name" value="NTP-PPase_HisIE_like"/>
    <property type="match status" value="1"/>
</dbReference>
<dbReference type="CDD" id="cd07503">
    <property type="entry name" value="HAD_HisB-N"/>
    <property type="match status" value="1"/>
</dbReference>
<dbReference type="GO" id="GO:0004359">
    <property type="term" value="F:glutaminase activity"/>
    <property type="evidence" value="ECO:0007669"/>
    <property type="project" value="UniProtKB-EC"/>
</dbReference>
<dbReference type="Gene3D" id="3.20.20.70">
    <property type="entry name" value="Aldolase class I"/>
    <property type="match status" value="2"/>
</dbReference>
<dbReference type="FunFam" id="3.40.190.10:FF:000008">
    <property type="entry name" value="ATP phosphoribosyltransferase"/>
    <property type="match status" value="1"/>
</dbReference>
<dbReference type="HAMAP" id="MF_01013">
    <property type="entry name" value="HisF"/>
    <property type="match status" value="1"/>
</dbReference>
<dbReference type="InterPro" id="IPR006062">
    <property type="entry name" value="His_biosynth"/>
</dbReference>
<comment type="pathway">
    <text evidence="9">Amino-acid biosynthesis; L-histidine biosynthesis; L-histidine from 5-phospho-alpha-D-ribose 1-diphosphate: step 1/9.</text>
</comment>
<evidence type="ECO:0000256" key="7">
    <source>
        <dbReference type="ARBA" id="ARBA00001947"/>
    </source>
</evidence>
<dbReference type="NCBIfam" id="TIGR01855">
    <property type="entry name" value="IMP_synth_hisH"/>
    <property type="match status" value="1"/>
</dbReference>
<dbReference type="InterPro" id="IPR038494">
    <property type="entry name" value="IGPD_sf"/>
</dbReference>
<dbReference type="InterPro" id="IPR023019">
    <property type="entry name" value="His_synth_HisIE"/>
</dbReference>
<dbReference type="Pfam" id="PF00155">
    <property type="entry name" value="Aminotran_1_2"/>
    <property type="match status" value="1"/>
</dbReference>
<dbReference type="FunFam" id="3.30.230.40:FF:000001">
    <property type="entry name" value="Imidazoleglycerol-phosphate dehydratase HisB"/>
    <property type="match status" value="1"/>
</dbReference>
<comment type="pathway">
    <text evidence="12">Amino-acid biosynthesis; L-histidine biosynthesis; L-histidine from 5-phospho-alpha-D-ribose 1-diphosphate: step 5/9.</text>
</comment>
<dbReference type="FunFam" id="3.40.50.1980:FF:000002">
    <property type="entry name" value="Histidinol dehydrogenase, chloroplastic"/>
    <property type="match status" value="1"/>
</dbReference>
<dbReference type="InterPro" id="IPR004651">
    <property type="entry name" value="HisF"/>
</dbReference>
<evidence type="ECO:0000256" key="27">
    <source>
        <dbReference type="ARBA" id="ARBA00022723"/>
    </source>
</evidence>
<dbReference type="SUPFAM" id="SSF54211">
    <property type="entry name" value="Ribosomal protein S5 domain 2-like"/>
    <property type="match status" value="2"/>
</dbReference>
<dbReference type="Gene3D" id="3.40.50.1980">
    <property type="entry name" value="Nitrogenase molybdenum iron protein domain"/>
    <property type="match status" value="2"/>
</dbReference>
<evidence type="ECO:0000256" key="35">
    <source>
        <dbReference type="ARBA" id="ARBA00023002"/>
    </source>
</evidence>
<dbReference type="GO" id="GO:0051287">
    <property type="term" value="F:NAD binding"/>
    <property type="evidence" value="ECO:0007669"/>
    <property type="project" value="InterPro"/>
</dbReference>
<keyword evidence="32" id="KW-0460">Magnesium</keyword>
<dbReference type="HAMAP" id="MF_01019">
    <property type="entry name" value="HisIE"/>
    <property type="match status" value="1"/>
</dbReference>
<dbReference type="FunFam" id="3.40.50.1980:FF:000001">
    <property type="entry name" value="Histidinol dehydrogenase"/>
    <property type="match status" value="1"/>
</dbReference>
<dbReference type="Pfam" id="PF00815">
    <property type="entry name" value="Histidinol_dh"/>
    <property type="match status" value="1"/>
</dbReference>
<dbReference type="NCBIfam" id="TIGR00070">
    <property type="entry name" value="hisG"/>
    <property type="match status" value="1"/>
</dbReference>
<dbReference type="Gene3D" id="1.20.5.1300">
    <property type="match status" value="1"/>
</dbReference>
<evidence type="ECO:0000256" key="25">
    <source>
        <dbReference type="ARBA" id="ARBA00022676"/>
    </source>
</evidence>
<dbReference type="CDD" id="cd00609">
    <property type="entry name" value="AAT_like"/>
    <property type="match status" value="1"/>
</dbReference>
<dbReference type="GO" id="GO:0000107">
    <property type="term" value="F:imidazoleglycerol-phosphate synthase activity"/>
    <property type="evidence" value="ECO:0007669"/>
    <property type="project" value="InterPro"/>
</dbReference>
<dbReference type="InterPro" id="IPR008179">
    <property type="entry name" value="HisE"/>
</dbReference>
<gene>
    <name evidence="50" type="primary">HIS4_2</name>
    <name evidence="50" type="ORF">H2204_014229</name>
</gene>
<evidence type="ECO:0000256" key="45">
    <source>
        <dbReference type="RuleBase" id="RU003657"/>
    </source>
</evidence>
<keyword evidence="25" id="KW-0328">Glycosyltransferase</keyword>
<dbReference type="SUPFAM" id="SSF53383">
    <property type="entry name" value="PLP-dependent transferases"/>
    <property type="match status" value="1"/>
</dbReference>
<dbReference type="HAMAP" id="MF_01023">
    <property type="entry name" value="HisC_aminotrans_2"/>
    <property type="match status" value="1"/>
</dbReference>
<evidence type="ECO:0000256" key="39">
    <source>
        <dbReference type="ARBA" id="ARBA00023239"/>
    </source>
</evidence>
<comment type="catalytic activity">
    <reaction evidence="3">
        <text>1-(5-phospho-beta-D-ribosyl)-ATP + diphosphate = 5-phospho-alpha-D-ribose 1-diphosphate + ATP</text>
        <dbReference type="Rhea" id="RHEA:18473"/>
        <dbReference type="ChEBI" id="CHEBI:30616"/>
        <dbReference type="ChEBI" id="CHEBI:33019"/>
        <dbReference type="ChEBI" id="CHEBI:58017"/>
        <dbReference type="ChEBI" id="CHEBI:73183"/>
        <dbReference type="EC" id="2.4.2.17"/>
    </reaction>
</comment>
<dbReference type="GO" id="GO:0004399">
    <property type="term" value="F:histidinol dehydrogenase activity"/>
    <property type="evidence" value="ECO:0007669"/>
    <property type="project" value="TreeGrafter"/>
</dbReference>
<evidence type="ECO:0000256" key="3">
    <source>
        <dbReference type="ARBA" id="ARBA00000915"/>
    </source>
</evidence>
<keyword evidence="38" id="KW-0413">Isomerase</keyword>
<evidence type="ECO:0000256" key="38">
    <source>
        <dbReference type="ARBA" id="ARBA00023235"/>
    </source>
</evidence>
<evidence type="ECO:0000256" key="14">
    <source>
        <dbReference type="ARBA" id="ARBA00005169"/>
    </source>
</evidence>
<keyword evidence="40" id="KW-0511">Multifunctional enzyme</keyword>
<keyword evidence="35" id="KW-0560">Oxidoreductase</keyword>
<dbReference type="InterPro" id="IPR015421">
    <property type="entry name" value="PyrdxlP-dep_Trfase_major"/>
</dbReference>
<dbReference type="Gene3D" id="3.40.640.10">
    <property type="entry name" value="Type I PLP-dependent aspartate aminotransferase-like (Major domain)"/>
    <property type="match status" value="1"/>
</dbReference>
<evidence type="ECO:0000256" key="12">
    <source>
        <dbReference type="ARBA" id="ARBA00005091"/>
    </source>
</evidence>
<evidence type="ECO:0000256" key="15">
    <source>
        <dbReference type="ARBA" id="ARBA00005204"/>
    </source>
</evidence>
<dbReference type="PRINTS" id="PR00083">
    <property type="entry name" value="HOLDHDRGNASE"/>
</dbReference>
<dbReference type="NCBIfam" id="TIGR00735">
    <property type="entry name" value="hisF"/>
    <property type="match status" value="1"/>
</dbReference>
<dbReference type="GO" id="GO:0003949">
    <property type="term" value="F:1-(5-phosphoribosyl)-5-[(5-phosphoribosylamino)methylideneamino]imidazole-4-carboxamide isomerase activity"/>
    <property type="evidence" value="ECO:0007669"/>
    <property type="project" value="UniProtKB-EC"/>
</dbReference>
<dbReference type="HAMAP" id="MF_00278">
    <property type="entry name" value="HisH"/>
    <property type="match status" value="1"/>
</dbReference>
<evidence type="ECO:0000256" key="41">
    <source>
        <dbReference type="ARBA" id="ARBA00024861"/>
    </source>
</evidence>
<dbReference type="NCBIfam" id="TIGR01656">
    <property type="entry name" value="Histidinol-ppas"/>
    <property type="match status" value="1"/>
</dbReference>
<comment type="subunit">
    <text evidence="21">Heterodimer of HisH and HisF.</text>
</comment>
<dbReference type="CDD" id="cd06572">
    <property type="entry name" value="Histidinol_dh"/>
    <property type="match status" value="1"/>
</dbReference>
<dbReference type="NCBIfam" id="TIGR01141">
    <property type="entry name" value="hisC"/>
    <property type="match status" value="1"/>
</dbReference>
<evidence type="ECO:0000256" key="16">
    <source>
        <dbReference type="ARBA" id="ARBA00007481"/>
    </source>
</evidence>
<dbReference type="PROSITE" id="PS00954">
    <property type="entry name" value="IGP_DEHYDRATASE_1"/>
    <property type="match status" value="1"/>
</dbReference>
<evidence type="ECO:0000256" key="8">
    <source>
        <dbReference type="ARBA" id="ARBA00004496"/>
    </source>
</evidence>
<dbReference type="GO" id="GO:0004424">
    <property type="term" value="F:imidazoleglycerol-phosphate dehydratase activity"/>
    <property type="evidence" value="ECO:0007669"/>
    <property type="project" value="UniProtKB-EC"/>
</dbReference>
<evidence type="ECO:0000256" key="36">
    <source>
        <dbReference type="ARBA" id="ARBA00023027"/>
    </source>
</evidence>
<dbReference type="InterPro" id="IPR021130">
    <property type="entry name" value="PRib-ATP_PPHydrolase-like"/>
</dbReference>
<evidence type="ECO:0000256" key="24">
    <source>
        <dbReference type="ARBA" id="ARBA00022605"/>
    </source>
</evidence>
<feature type="domain" description="Phosphoribosyl-AMP cyclohydrolase" evidence="48">
    <location>
        <begin position="2093"/>
        <end position="2165"/>
    </location>
</feature>
<dbReference type="Gene3D" id="3.40.50.1000">
    <property type="entry name" value="HAD superfamily/HAD-like"/>
    <property type="match status" value="1"/>
</dbReference>
<evidence type="ECO:0000256" key="29">
    <source>
        <dbReference type="ARBA" id="ARBA00022801"/>
    </source>
</evidence>
<dbReference type="SUPFAM" id="SSF53720">
    <property type="entry name" value="ALDH-like"/>
    <property type="match status" value="1"/>
</dbReference>
<keyword evidence="26" id="KW-0808">Transferase</keyword>
<dbReference type="InterPro" id="IPR020621">
    <property type="entry name" value="ATP-PRT_HisG_long"/>
</dbReference>
<comment type="catalytic activity">
    <reaction evidence="4">
        <text>1-(5-phospho-beta-D-ribosyl)-ATP + H2O = 1-(5-phospho-beta-D-ribosyl)-5'-AMP + diphosphate + H(+)</text>
        <dbReference type="Rhea" id="RHEA:22828"/>
        <dbReference type="ChEBI" id="CHEBI:15377"/>
        <dbReference type="ChEBI" id="CHEBI:15378"/>
        <dbReference type="ChEBI" id="CHEBI:33019"/>
        <dbReference type="ChEBI" id="CHEBI:59457"/>
        <dbReference type="ChEBI" id="CHEBI:73183"/>
        <dbReference type="EC" id="3.6.1.31"/>
    </reaction>
</comment>
<dbReference type="InterPro" id="IPR013820">
    <property type="entry name" value="ATP_PRibTrfase_cat"/>
</dbReference>
<dbReference type="InterPro" id="IPR015424">
    <property type="entry name" value="PyrdxlP-dep_Trfase"/>
</dbReference>
<dbReference type="SUPFAM" id="SSF101386">
    <property type="entry name" value="all-alpha NTP pyrophosphatases"/>
    <property type="match status" value="1"/>
</dbReference>
<dbReference type="PROSITE" id="PS00611">
    <property type="entry name" value="HISOL_DEHYDROGENASE"/>
    <property type="match status" value="1"/>
</dbReference>
<dbReference type="PROSITE" id="PS01316">
    <property type="entry name" value="ATP_P_PHORIBOSYLTR"/>
    <property type="match status" value="1"/>
</dbReference>
<evidence type="ECO:0000256" key="17">
    <source>
        <dbReference type="ARBA" id="ARBA00007731"/>
    </source>
</evidence>
<dbReference type="NCBIfam" id="TIGR03455">
    <property type="entry name" value="HisG_C-term"/>
    <property type="match status" value="1"/>
</dbReference>
<dbReference type="NCBIfam" id="NF002111">
    <property type="entry name" value="PRK00951.2-1"/>
    <property type="match status" value="1"/>
</dbReference>
<comment type="catalytic activity">
    <reaction evidence="42">
        <text>5-[(5-phospho-1-deoxy-D-ribulos-1-ylimino)methylamino]-1-(5-phospho-beta-D-ribosyl)imidazole-4-carboxamide + L-glutamine = D-erythro-1-(imidazol-4-yl)glycerol 3-phosphate + 5-amino-1-(5-phospho-beta-D-ribosyl)imidazole-4-carboxamide + L-glutamate + H(+)</text>
        <dbReference type="Rhea" id="RHEA:24793"/>
        <dbReference type="ChEBI" id="CHEBI:15378"/>
        <dbReference type="ChEBI" id="CHEBI:29985"/>
        <dbReference type="ChEBI" id="CHEBI:58278"/>
        <dbReference type="ChEBI" id="CHEBI:58359"/>
        <dbReference type="ChEBI" id="CHEBI:58475"/>
        <dbReference type="ChEBI" id="CHEBI:58525"/>
        <dbReference type="EC" id="4.3.2.10"/>
    </reaction>
</comment>
<comment type="similarity">
    <text evidence="16 44">Belongs to the imidazoleglycerol-phosphate dehydratase family.</text>
</comment>
<evidence type="ECO:0000256" key="10">
    <source>
        <dbReference type="ARBA" id="ARBA00004940"/>
    </source>
</evidence>
<dbReference type="GO" id="GO:0000287">
    <property type="term" value="F:magnesium ion binding"/>
    <property type="evidence" value="ECO:0007669"/>
    <property type="project" value="InterPro"/>
</dbReference>
<evidence type="ECO:0000256" key="34">
    <source>
        <dbReference type="ARBA" id="ARBA00022962"/>
    </source>
</evidence>
<dbReference type="GO" id="GO:0005829">
    <property type="term" value="C:cytosol"/>
    <property type="evidence" value="ECO:0007669"/>
    <property type="project" value="TreeGrafter"/>
</dbReference>
<evidence type="ECO:0000259" key="49">
    <source>
        <dbReference type="Pfam" id="PF01634"/>
    </source>
</evidence>
<dbReference type="InterPro" id="IPR005954">
    <property type="entry name" value="HisB_N"/>
</dbReference>
<dbReference type="SUPFAM" id="SSF56784">
    <property type="entry name" value="HAD-like"/>
    <property type="match status" value="1"/>
</dbReference>
<evidence type="ECO:0000256" key="40">
    <source>
        <dbReference type="ARBA" id="ARBA00023268"/>
    </source>
</evidence>
<comment type="similarity">
    <text evidence="18">In the C-terminal section; belongs to the histidinol dehydrogenase family.</text>
</comment>
<feature type="domain" description="Glutamine amidotransferase" evidence="46">
    <location>
        <begin position="1401"/>
        <end position="1583"/>
    </location>
</feature>
<comment type="similarity">
    <text evidence="20 45">Belongs to the HisA/HisF family.</text>
</comment>
<comment type="subcellular location">
    <subcellularLocation>
        <location evidence="8">Cytoplasm</location>
    </subcellularLocation>
</comment>
<dbReference type="FunFam" id="3.20.20.70:FF:000009">
    <property type="entry name" value="1-(5-phosphoribosyl)-5-[(5-phosphoribosylamino)methylideneamino] imidazole-4-carboxamide isomerase"/>
    <property type="match status" value="1"/>
</dbReference>
<dbReference type="InterPro" id="IPR020568">
    <property type="entry name" value="Ribosomal_Su5_D2-typ_SF"/>
</dbReference>
<comment type="similarity">
    <text evidence="17">In the C-terminal section; belongs to the PRA-PH family.</text>
</comment>
<proteinExistence type="inferred from homology"/>
<dbReference type="CDD" id="cd04731">
    <property type="entry name" value="HisF"/>
    <property type="match status" value="1"/>
</dbReference>
<comment type="catalytic activity">
    <reaction evidence="43">
        <text>L-glutamine + H2O = L-glutamate + NH4(+)</text>
        <dbReference type="Rhea" id="RHEA:15889"/>
        <dbReference type="ChEBI" id="CHEBI:15377"/>
        <dbReference type="ChEBI" id="CHEBI:28938"/>
        <dbReference type="ChEBI" id="CHEBI:29985"/>
        <dbReference type="ChEBI" id="CHEBI:58359"/>
        <dbReference type="EC" id="3.5.1.2"/>
    </reaction>
</comment>
<dbReference type="Pfam" id="PF00977">
    <property type="entry name" value="His_biosynth"/>
    <property type="match status" value="2"/>
</dbReference>
<evidence type="ECO:0000256" key="28">
    <source>
        <dbReference type="ARBA" id="ARBA00022741"/>
    </source>
</evidence>
<evidence type="ECO:0000256" key="1">
    <source>
        <dbReference type="ARBA" id="ARBA00000024"/>
    </source>
</evidence>
<dbReference type="HAMAP" id="MF_01020">
    <property type="entry name" value="HisE"/>
    <property type="match status" value="1"/>
</dbReference>
<dbReference type="HAMAP" id="MF_01014">
    <property type="entry name" value="HisA"/>
    <property type="match status" value="1"/>
</dbReference>
<comment type="catalytic activity">
    <reaction evidence="5 44">
        <text>D-erythro-1-(imidazol-4-yl)glycerol 3-phosphate = 3-(imidazol-4-yl)-2-oxopropyl phosphate + H2O</text>
        <dbReference type="Rhea" id="RHEA:11040"/>
        <dbReference type="ChEBI" id="CHEBI:15377"/>
        <dbReference type="ChEBI" id="CHEBI:57766"/>
        <dbReference type="ChEBI" id="CHEBI:58278"/>
        <dbReference type="EC" id="4.2.1.19"/>
    </reaction>
</comment>
<dbReference type="EMBL" id="JAPDRN010000177">
    <property type="protein sequence ID" value="KAJ9615954.1"/>
    <property type="molecule type" value="Genomic_DNA"/>
</dbReference>
<evidence type="ECO:0000256" key="6">
    <source>
        <dbReference type="ARBA" id="ARBA00001933"/>
    </source>
</evidence>
<dbReference type="PANTHER" id="PTHR21256:SF2">
    <property type="entry name" value="HISTIDINE BIOSYNTHESIS TRIFUNCTIONAL PROTEIN"/>
    <property type="match status" value="1"/>
</dbReference>
<evidence type="ECO:0000256" key="26">
    <source>
        <dbReference type="ARBA" id="ARBA00022679"/>
    </source>
</evidence>
<evidence type="ECO:0000256" key="23">
    <source>
        <dbReference type="ARBA" id="ARBA00022576"/>
    </source>
</evidence>
<feature type="domain" description="ATP phosphoribosyltransferase catalytic" evidence="49">
    <location>
        <begin position="60"/>
        <end position="208"/>
    </location>
</feature>
<dbReference type="InterPro" id="IPR004839">
    <property type="entry name" value="Aminotransferase_I/II_large"/>
</dbReference>
<name>A0AA39CPL9_9EURO</name>
<keyword evidence="23" id="KW-0032">Aminotransferase</keyword>
<accession>A0AA39CPL9</accession>
<dbReference type="InterPro" id="IPR036412">
    <property type="entry name" value="HAD-like_sf"/>
</dbReference>
<dbReference type="Pfam" id="PF01634">
    <property type="entry name" value="HisG"/>
    <property type="match status" value="1"/>
</dbReference>